<accession>A0A2S6NKU9</accession>
<evidence type="ECO:0000313" key="5">
    <source>
        <dbReference type="Proteomes" id="UP000239724"/>
    </source>
</evidence>
<protein>
    <recommendedName>
        <fullName evidence="6">Aromatic-ring-hydroxylating dioxygenase subunit beta</fullName>
    </recommendedName>
</protein>
<evidence type="ECO:0000256" key="1">
    <source>
        <dbReference type="ARBA" id="ARBA00009570"/>
    </source>
</evidence>
<evidence type="ECO:0000256" key="3">
    <source>
        <dbReference type="SAM" id="MobiDB-lite"/>
    </source>
</evidence>
<evidence type="ECO:0000313" key="4">
    <source>
        <dbReference type="EMBL" id="PPQ35784.1"/>
    </source>
</evidence>
<keyword evidence="2" id="KW-0560">Oxidoreductase</keyword>
<dbReference type="Proteomes" id="UP000239724">
    <property type="component" value="Unassembled WGS sequence"/>
</dbReference>
<dbReference type="GO" id="GO:0019380">
    <property type="term" value="P:3-phenylpropionate catabolic process"/>
    <property type="evidence" value="ECO:0007669"/>
    <property type="project" value="TreeGrafter"/>
</dbReference>
<gene>
    <name evidence="4" type="ORF">CCS01_06500</name>
</gene>
<dbReference type="Pfam" id="PF00866">
    <property type="entry name" value="Ring_hydroxyl_B"/>
    <property type="match status" value="1"/>
</dbReference>
<comment type="caution">
    <text evidence="4">The sequence shown here is derived from an EMBL/GenBank/DDBJ whole genome shotgun (WGS) entry which is preliminary data.</text>
</comment>
<reference evidence="4 5" key="1">
    <citation type="journal article" date="2018" name="Arch. Microbiol.">
        <title>New insights into the metabolic potential of the phototrophic purple bacterium Rhodopila globiformis DSM 161(T) from its draft genome sequence and evidence for a vanadium-dependent nitrogenase.</title>
        <authorList>
            <person name="Imhoff J.F."/>
            <person name="Rahn T."/>
            <person name="Kunzel S."/>
            <person name="Neulinger S.C."/>
        </authorList>
    </citation>
    <scope>NUCLEOTIDE SEQUENCE [LARGE SCALE GENOMIC DNA]</scope>
    <source>
        <strain evidence="4 5">DSM 161</strain>
    </source>
</reference>
<evidence type="ECO:0008006" key="6">
    <source>
        <dbReference type="Google" id="ProtNLM"/>
    </source>
</evidence>
<dbReference type="GO" id="GO:0016491">
    <property type="term" value="F:oxidoreductase activity"/>
    <property type="evidence" value="ECO:0007669"/>
    <property type="project" value="UniProtKB-KW"/>
</dbReference>
<dbReference type="InterPro" id="IPR032710">
    <property type="entry name" value="NTF2-like_dom_sf"/>
</dbReference>
<dbReference type="Gene3D" id="3.10.450.50">
    <property type="match status" value="1"/>
</dbReference>
<dbReference type="PANTHER" id="PTHR41534:SF2">
    <property type="entry name" value="3-PHENYLPROPIONATE_CINNAMIC ACID DIOXYGENASE SUBUNIT BETA"/>
    <property type="match status" value="1"/>
</dbReference>
<name>A0A2S6NKU9_RHOGL</name>
<comment type="similarity">
    <text evidence="1">Belongs to the bacterial ring-hydroxylating dioxygenase beta subunit family.</text>
</comment>
<keyword evidence="5" id="KW-1185">Reference proteome</keyword>
<feature type="region of interest" description="Disordered" evidence="3">
    <location>
        <begin position="52"/>
        <end position="76"/>
    </location>
</feature>
<dbReference type="InterPro" id="IPR000391">
    <property type="entry name" value="Rng_hydr_dOase-bsu"/>
</dbReference>
<dbReference type="SUPFAM" id="SSF54427">
    <property type="entry name" value="NTF2-like"/>
    <property type="match status" value="1"/>
</dbReference>
<proteinExistence type="inferred from homology"/>
<evidence type="ECO:0000256" key="2">
    <source>
        <dbReference type="ARBA" id="ARBA00023002"/>
    </source>
</evidence>
<dbReference type="AlphaFoldDB" id="A0A2S6NKU9"/>
<dbReference type="CDD" id="cd00667">
    <property type="entry name" value="ring_hydroxylating_dioxygenases_beta"/>
    <property type="match status" value="1"/>
</dbReference>
<sequence length="234" mass="26601">MVRHFPRHEGQSVGRPQRAANAGILARVAGPNDHGPARRIHRGLEQIACGLRNDRRRRPGRKPALANDNADQRHDTISRQQVEDFLFAEADLLDNWRLDEWLGLFDQQRGGYIMPTTDLPDGDPSSALYLIADDMPKLRSRVEQLLGGLTWAENPRSRTRHMVSNVRIAGREGEALLVKANFVVFRMRFQNIDPYVGEYHYKLIPGNGGFTILERRVVLDLEALRPHGKVSFIV</sequence>
<dbReference type="EMBL" id="NHRY01000067">
    <property type="protein sequence ID" value="PPQ35784.1"/>
    <property type="molecule type" value="Genomic_DNA"/>
</dbReference>
<organism evidence="4 5">
    <name type="scientific">Rhodopila globiformis</name>
    <name type="common">Rhodopseudomonas globiformis</name>
    <dbReference type="NCBI Taxonomy" id="1071"/>
    <lineage>
        <taxon>Bacteria</taxon>
        <taxon>Pseudomonadati</taxon>
        <taxon>Pseudomonadota</taxon>
        <taxon>Alphaproteobacteria</taxon>
        <taxon>Acetobacterales</taxon>
        <taxon>Acetobacteraceae</taxon>
        <taxon>Rhodopila</taxon>
    </lineage>
</organism>
<dbReference type="OrthoDB" id="7446267at2"/>
<dbReference type="PANTHER" id="PTHR41534">
    <property type="entry name" value="BLR3401 PROTEIN"/>
    <property type="match status" value="1"/>
</dbReference>